<sequence>MNSDRLMAVYIGYGLVTNNDDKQLLGYPNPTCVNQRWQKIEIILTLSKRQ</sequence>
<accession>A0A1X7AK13</accession>
<reference evidence="1 2" key="1">
    <citation type="submission" date="2017-03" db="EMBL/GenBank/DDBJ databases">
        <authorList>
            <person name="Afonso C.L."/>
            <person name="Miller P.J."/>
            <person name="Scott M.A."/>
            <person name="Spackman E."/>
            <person name="Goraichik I."/>
            <person name="Dimitrov K.M."/>
            <person name="Suarez D.L."/>
            <person name="Swayne D.E."/>
        </authorList>
    </citation>
    <scope>NUCLEOTIDE SEQUENCE [LARGE SCALE GENOMIC DNA]</scope>
    <source>
        <strain evidence="1">SB41UT1</strain>
    </source>
</reference>
<gene>
    <name evidence="1" type="ORF">EHSB41UT_02231</name>
</gene>
<dbReference type="AlphaFoldDB" id="A0A1X7AK13"/>
<evidence type="ECO:0000313" key="1">
    <source>
        <dbReference type="EMBL" id="SMA46677.1"/>
    </source>
</evidence>
<evidence type="ECO:0000313" key="2">
    <source>
        <dbReference type="Proteomes" id="UP000196573"/>
    </source>
</evidence>
<dbReference type="Proteomes" id="UP000196573">
    <property type="component" value="Unassembled WGS sequence"/>
</dbReference>
<name>A0A1X7AK13_9GAMM</name>
<keyword evidence="2" id="KW-1185">Reference proteome</keyword>
<dbReference type="EMBL" id="FWPT01000004">
    <property type="protein sequence ID" value="SMA46677.1"/>
    <property type="molecule type" value="Genomic_DNA"/>
</dbReference>
<proteinExistence type="predicted"/>
<protein>
    <submittedName>
        <fullName evidence="1">Uncharacterized protein</fullName>
    </submittedName>
</protein>
<organism evidence="1 2">
    <name type="scientific">Parendozoicomonas haliclonae</name>
    <dbReference type="NCBI Taxonomy" id="1960125"/>
    <lineage>
        <taxon>Bacteria</taxon>
        <taxon>Pseudomonadati</taxon>
        <taxon>Pseudomonadota</taxon>
        <taxon>Gammaproteobacteria</taxon>
        <taxon>Oceanospirillales</taxon>
        <taxon>Endozoicomonadaceae</taxon>
        <taxon>Parendozoicomonas</taxon>
    </lineage>
</organism>